<feature type="transmembrane region" description="Helical" evidence="6">
    <location>
        <begin position="38"/>
        <end position="55"/>
    </location>
</feature>
<evidence type="ECO:0000313" key="7">
    <source>
        <dbReference type="EMBL" id="KGR78866.1"/>
    </source>
</evidence>
<reference evidence="7 8" key="1">
    <citation type="submission" date="2014-02" db="EMBL/GenBank/DDBJ databases">
        <title>Draft genome sequence of Lysinibacillus manganicus DSM 26584T.</title>
        <authorList>
            <person name="Zhang F."/>
            <person name="Wang G."/>
            <person name="Zhang L."/>
        </authorList>
    </citation>
    <scope>NUCLEOTIDE SEQUENCE [LARGE SCALE GENOMIC DNA]</scope>
    <source>
        <strain evidence="7 8">DSM 26584</strain>
    </source>
</reference>
<dbReference type="InterPro" id="IPR002549">
    <property type="entry name" value="AI-2E-like"/>
</dbReference>
<comment type="caution">
    <text evidence="7">The sequence shown here is derived from an EMBL/GenBank/DDBJ whole genome shotgun (WGS) entry which is preliminary data.</text>
</comment>
<sequence>MEREREREKEKESGNDLSKEKSLFFSTKFIGFLGGKNLLFTLIAVLLLGCVIFVYDKISFIFYPFQVLFQVVILPGVLAVIAYYLLRPFLRILVNWKVPRVWAIFILYLIVIGLITLLVVAVYPFLRDQFKNLIEEFPIYFMAVTQNIVSFLNNSSFNDLFREYNFDYDKVITDITHNVASTVQGTFTNVAKSVASGITGFLSTLTGILLSLVTVPFILFYLLYEGEGLPKFILKILPPRARDEVSQVMREVDKQVSSYIQGQILVSICIGAMMTIGFLIIGLDYAFVLGFLAMITSVVPYLGPAIAITPAIIIALVNSPLMLVYLVIVWTIVQLVEGKLITPNIMGKSLSIHPITIIFVLLTAGSLFGVAGVILGIPGYAILKVVVTHVYRLLKRRYNRFENDPTKKFEV</sequence>
<comment type="subcellular location">
    <subcellularLocation>
        <location evidence="1">Membrane</location>
        <topology evidence="1">Multi-pass membrane protein</topology>
    </subcellularLocation>
</comment>
<evidence type="ECO:0000256" key="1">
    <source>
        <dbReference type="ARBA" id="ARBA00004141"/>
    </source>
</evidence>
<dbReference type="Pfam" id="PF01594">
    <property type="entry name" value="AI-2E_transport"/>
    <property type="match status" value="1"/>
</dbReference>
<feature type="transmembrane region" description="Helical" evidence="6">
    <location>
        <begin position="264"/>
        <end position="295"/>
    </location>
</feature>
<keyword evidence="4 6" id="KW-1133">Transmembrane helix</keyword>
<comment type="similarity">
    <text evidence="2">Belongs to the autoinducer-2 exporter (AI-2E) (TC 2.A.86) family.</text>
</comment>
<dbReference type="AlphaFoldDB" id="A0A0A3I235"/>
<keyword evidence="3 6" id="KW-0812">Transmembrane</keyword>
<dbReference type="PANTHER" id="PTHR21716">
    <property type="entry name" value="TRANSMEMBRANE PROTEIN"/>
    <property type="match status" value="1"/>
</dbReference>
<dbReference type="OrthoDB" id="9793390at2"/>
<gene>
    <name evidence="7" type="ORF">CD29_09320</name>
</gene>
<dbReference type="STRING" id="1384049.CD29_09320"/>
<dbReference type="GO" id="GO:0016020">
    <property type="term" value="C:membrane"/>
    <property type="evidence" value="ECO:0007669"/>
    <property type="project" value="UniProtKB-SubCell"/>
</dbReference>
<feature type="transmembrane region" description="Helical" evidence="6">
    <location>
        <begin position="61"/>
        <end position="86"/>
    </location>
</feature>
<keyword evidence="5 6" id="KW-0472">Membrane</keyword>
<accession>A0A0A3I235</accession>
<organism evidence="7 8">
    <name type="scientific">Ureibacillus manganicus DSM 26584</name>
    <dbReference type="NCBI Taxonomy" id="1384049"/>
    <lineage>
        <taxon>Bacteria</taxon>
        <taxon>Bacillati</taxon>
        <taxon>Bacillota</taxon>
        <taxon>Bacilli</taxon>
        <taxon>Bacillales</taxon>
        <taxon>Caryophanaceae</taxon>
        <taxon>Ureibacillus</taxon>
    </lineage>
</organism>
<dbReference type="EMBL" id="JPVN01000009">
    <property type="protein sequence ID" value="KGR78866.1"/>
    <property type="molecule type" value="Genomic_DNA"/>
</dbReference>
<feature type="transmembrane region" description="Helical" evidence="6">
    <location>
        <begin position="307"/>
        <end position="333"/>
    </location>
</feature>
<evidence type="ECO:0000256" key="6">
    <source>
        <dbReference type="SAM" id="Phobius"/>
    </source>
</evidence>
<dbReference type="RefSeq" id="WP_036185585.1">
    <property type="nucleotide sequence ID" value="NZ_AVDA01000009.1"/>
</dbReference>
<name>A0A0A3I235_9BACL</name>
<feature type="transmembrane region" description="Helical" evidence="6">
    <location>
        <begin position="98"/>
        <end position="126"/>
    </location>
</feature>
<dbReference type="Proteomes" id="UP000030416">
    <property type="component" value="Unassembled WGS sequence"/>
</dbReference>
<evidence type="ECO:0000256" key="2">
    <source>
        <dbReference type="ARBA" id="ARBA00009773"/>
    </source>
</evidence>
<evidence type="ECO:0000256" key="5">
    <source>
        <dbReference type="ARBA" id="ARBA00023136"/>
    </source>
</evidence>
<evidence type="ECO:0000313" key="8">
    <source>
        <dbReference type="Proteomes" id="UP000030416"/>
    </source>
</evidence>
<evidence type="ECO:0000256" key="4">
    <source>
        <dbReference type="ARBA" id="ARBA00022989"/>
    </source>
</evidence>
<feature type="transmembrane region" description="Helical" evidence="6">
    <location>
        <begin position="201"/>
        <end position="224"/>
    </location>
</feature>
<proteinExistence type="inferred from homology"/>
<dbReference type="PANTHER" id="PTHR21716:SF69">
    <property type="entry name" value="TRANSPORT PROTEIN YUBA-RELATED"/>
    <property type="match status" value="1"/>
</dbReference>
<keyword evidence="8" id="KW-1185">Reference proteome</keyword>
<evidence type="ECO:0000256" key="3">
    <source>
        <dbReference type="ARBA" id="ARBA00022692"/>
    </source>
</evidence>
<dbReference type="eggNOG" id="COG0628">
    <property type="taxonomic scope" value="Bacteria"/>
</dbReference>
<dbReference type="GO" id="GO:0055085">
    <property type="term" value="P:transmembrane transport"/>
    <property type="evidence" value="ECO:0007669"/>
    <property type="project" value="TreeGrafter"/>
</dbReference>
<protein>
    <submittedName>
        <fullName evidence="7">Membrane protein</fullName>
    </submittedName>
</protein>